<protein>
    <submittedName>
        <fullName evidence="11">FCH and mu domain containing endocytic adaptor 1</fullName>
    </submittedName>
</protein>
<sequence>VYWYEDHGYGEKNSGFDILYHNMKHGQISTKELAEYVRERTIIEETYSKSMSKLAKIASNSSQLGTFAQMWDVFRISSDKLALCHLELMKKLHDLIKEINKYGDDQIKIHRKTKEEVSGTLEAVQTLQNTAQLLQKSKESYSSKCMESERLRKEGANQKEIDKAEAKSKKAAESFRRCVEKYNYVRADFEQKMVEAAKKFQVIEEVHLRHMKRLIKSYSHSIEDTHVQVGQVHEEFKQNVENIGIDNLIQKYAEQKGTGRERPGTVEFEECNAATFMEGIKKNRSKTFRIPGLSKKERDPDSAHACMFCEPRQRNSPGVDDEGFTLKPDINQNNILFFEKENFYSSDSDFDDDEPRKFHIEIKPVPSKDESWSSAASVEELKATVGNLVRPPNLGGTIKRHSSNGESIKSKISLSSSEPNRLQCCTVESKAEMQSLEPLFGPPLESTLEQSYYRGNKSGLPPSSPSPISTSPENVEDSGLDSPSNPVREPSPDDSEPWIPRPNTPHNSESSNKSPPPPEKKNTKYNSLLSLKMVPLNFPKPKKMEIVSGALMLPMTHCDSANEECMLVAPPRRSKSKHLSALQASWGHPSQLLAPSPPAAGASQTEWSYSISPQVFFLLSKGFSRGPSPVVLGSQDALPVATAFTEYISAYFRGGDHNNCIVKIVGDVTMSFPAGITRILNGSSSPPVLSFRLLNTARINQFTPNPCLLYSDLSQSDPNVKDFWLNMQALTVQLHKQAEQNPTASYYNVGLLKYQVSKDDPDLTPLKLIAHWRYEASTTEVSLKYRYNAVSMTTPAPLTNVRVLIPLEESVYNLQSKPEAFWNADEKRLLWKLADISDLSDSKDTQSLSASWQPACEPKQPHPVAVQFTSEGSTLTGVDMELVGTGYRMSLVKKRFATVLTLMST</sequence>
<evidence type="ECO:0000259" key="9">
    <source>
        <dbReference type="PROSITE" id="PS51072"/>
    </source>
</evidence>
<dbReference type="Pfam" id="PF10291">
    <property type="entry name" value="muHD"/>
    <property type="match status" value="1"/>
</dbReference>
<dbReference type="AlphaFoldDB" id="H3AVB0"/>
<dbReference type="PANTHER" id="PTHR23065:SF6">
    <property type="entry name" value="F-BAR DOMAIN ONLY PROTEIN 1"/>
    <property type="match status" value="1"/>
</dbReference>
<evidence type="ECO:0000256" key="7">
    <source>
        <dbReference type="PROSITE-ProRule" id="PRU01077"/>
    </source>
</evidence>
<dbReference type="GO" id="GO:0072583">
    <property type="term" value="P:clathrin-dependent endocytosis"/>
    <property type="evidence" value="ECO:0007669"/>
    <property type="project" value="TreeGrafter"/>
</dbReference>
<dbReference type="EMBL" id="AFYH01129241">
    <property type="status" value="NOT_ANNOTATED_CDS"/>
    <property type="molecule type" value="Genomic_DNA"/>
</dbReference>
<dbReference type="SUPFAM" id="SSF49447">
    <property type="entry name" value="Second domain of Mu2 adaptin subunit (ap50) of ap2 adaptor"/>
    <property type="match status" value="1"/>
</dbReference>
<dbReference type="Pfam" id="PF22699">
    <property type="entry name" value="GMIP-like_FCH"/>
    <property type="match status" value="1"/>
</dbReference>
<keyword evidence="12" id="KW-1185">Reference proteome</keyword>
<accession>H3AVB0</accession>
<keyword evidence="6" id="KW-0168">Coated pit</keyword>
<dbReference type="SUPFAM" id="SSF103657">
    <property type="entry name" value="BAR/IMD domain-like"/>
    <property type="match status" value="1"/>
</dbReference>
<dbReference type="InterPro" id="IPR028565">
    <property type="entry name" value="MHD"/>
</dbReference>
<dbReference type="SMART" id="SM00055">
    <property type="entry name" value="FCH"/>
    <property type="match status" value="1"/>
</dbReference>
<dbReference type="EMBL" id="AFYH01129247">
    <property type="status" value="NOT_ANNOTATED_CDS"/>
    <property type="molecule type" value="Genomic_DNA"/>
</dbReference>
<dbReference type="InterPro" id="IPR031160">
    <property type="entry name" value="F_BAR_dom"/>
</dbReference>
<dbReference type="eggNOG" id="KOG2398">
    <property type="taxonomic scope" value="Eukaryota"/>
</dbReference>
<dbReference type="InterPro" id="IPR036168">
    <property type="entry name" value="AP2_Mu_C_sf"/>
</dbReference>
<comment type="subcellular location">
    <subcellularLocation>
        <location evidence="1">Membrane</location>
        <location evidence="1">Clathrin-coated pit</location>
        <topology evidence="1">Peripheral membrane protein</topology>
        <orientation evidence="1">Cytoplasmic side</orientation>
    </subcellularLocation>
</comment>
<dbReference type="GeneTree" id="ENSGT00940000160489"/>
<dbReference type="Ensembl" id="ENSLACT00000013677.1">
    <property type="protein sequence ID" value="ENSLACP00000013581.1"/>
    <property type="gene ID" value="ENSLACG00000011956.1"/>
</dbReference>
<proteinExistence type="inferred from homology"/>
<evidence type="ECO:0000256" key="1">
    <source>
        <dbReference type="ARBA" id="ARBA00004283"/>
    </source>
</evidence>
<dbReference type="EMBL" id="AFYH01129245">
    <property type="status" value="NOT_ANNOTATED_CDS"/>
    <property type="molecule type" value="Genomic_DNA"/>
</dbReference>
<dbReference type="InterPro" id="IPR027267">
    <property type="entry name" value="AH/BAR_dom_sf"/>
</dbReference>
<dbReference type="Gene3D" id="2.60.40.1170">
    <property type="entry name" value="Mu homology domain, subdomain B"/>
    <property type="match status" value="2"/>
</dbReference>
<dbReference type="Proteomes" id="UP000008672">
    <property type="component" value="Unassembled WGS sequence"/>
</dbReference>
<evidence type="ECO:0000259" key="10">
    <source>
        <dbReference type="PROSITE" id="PS51741"/>
    </source>
</evidence>
<evidence type="ECO:0000256" key="2">
    <source>
        <dbReference type="ARBA" id="ARBA00011064"/>
    </source>
</evidence>
<dbReference type="PROSITE" id="PS51072">
    <property type="entry name" value="MHD"/>
    <property type="match status" value="1"/>
</dbReference>
<gene>
    <name evidence="11" type="primary">FCHO1</name>
</gene>
<dbReference type="EMBL" id="AFYH01129242">
    <property type="status" value="NOT_ANNOTATED_CDS"/>
    <property type="molecule type" value="Genomic_DNA"/>
</dbReference>
<dbReference type="InParanoid" id="H3AVB0"/>
<dbReference type="EMBL" id="AFYH01129244">
    <property type="status" value="NOT_ANNOTATED_CDS"/>
    <property type="molecule type" value="Genomic_DNA"/>
</dbReference>
<dbReference type="EMBL" id="AFYH01129246">
    <property type="status" value="NOT_ANNOTATED_CDS"/>
    <property type="molecule type" value="Genomic_DNA"/>
</dbReference>
<evidence type="ECO:0000313" key="12">
    <source>
        <dbReference type="Proteomes" id="UP000008672"/>
    </source>
</evidence>
<dbReference type="InterPro" id="IPR018808">
    <property type="entry name" value="Muniscin_C"/>
</dbReference>
<reference evidence="12" key="1">
    <citation type="submission" date="2011-08" db="EMBL/GenBank/DDBJ databases">
        <title>The draft genome of Latimeria chalumnae.</title>
        <authorList>
            <person name="Di Palma F."/>
            <person name="Alfoldi J."/>
            <person name="Johnson J."/>
            <person name="Berlin A."/>
            <person name="Gnerre S."/>
            <person name="Jaffe D."/>
            <person name="MacCallum I."/>
            <person name="Young S."/>
            <person name="Walker B.J."/>
            <person name="Lander E."/>
            <person name="Lindblad-Toh K."/>
        </authorList>
    </citation>
    <scope>NUCLEOTIDE SEQUENCE [LARGE SCALE GENOMIC DNA]</scope>
    <source>
        <strain evidence="12">Wild caught</strain>
    </source>
</reference>
<dbReference type="PROSITE" id="PS51741">
    <property type="entry name" value="F_BAR"/>
    <property type="match status" value="1"/>
</dbReference>
<dbReference type="FunCoup" id="H3AVB0">
    <property type="interactions" value="1447"/>
</dbReference>
<dbReference type="GO" id="GO:0005886">
    <property type="term" value="C:plasma membrane"/>
    <property type="evidence" value="ECO:0007669"/>
    <property type="project" value="TreeGrafter"/>
</dbReference>
<organism evidence="11 12">
    <name type="scientific">Latimeria chalumnae</name>
    <name type="common">Coelacanth</name>
    <dbReference type="NCBI Taxonomy" id="7897"/>
    <lineage>
        <taxon>Eukaryota</taxon>
        <taxon>Metazoa</taxon>
        <taxon>Chordata</taxon>
        <taxon>Craniata</taxon>
        <taxon>Vertebrata</taxon>
        <taxon>Euteleostomi</taxon>
        <taxon>Coelacanthiformes</taxon>
        <taxon>Coelacanthidae</taxon>
        <taxon>Latimeria</taxon>
    </lineage>
</organism>
<feature type="region of interest" description="Disordered" evidence="8">
    <location>
        <begin position="453"/>
        <end position="523"/>
    </location>
</feature>
<keyword evidence="3" id="KW-0254">Endocytosis</keyword>
<dbReference type="Gene3D" id="1.20.1270.60">
    <property type="entry name" value="Arfaptin homology (AH) domain/BAR domain"/>
    <property type="match status" value="1"/>
</dbReference>
<evidence type="ECO:0000256" key="3">
    <source>
        <dbReference type="ARBA" id="ARBA00022583"/>
    </source>
</evidence>
<dbReference type="GO" id="GO:0030136">
    <property type="term" value="C:clathrin-coated vesicle"/>
    <property type="evidence" value="ECO:0007669"/>
    <property type="project" value="TreeGrafter"/>
</dbReference>
<dbReference type="PANTHER" id="PTHR23065">
    <property type="entry name" value="PROLINE-SERINE-THREONINE PHOSPHATASE INTERACTING PROTEIN 1"/>
    <property type="match status" value="1"/>
</dbReference>
<reference evidence="11" key="2">
    <citation type="submission" date="2025-08" db="UniProtKB">
        <authorList>
            <consortium name="Ensembl"/>
        </authorList>
    </citation>
    <scope>IDENTIFICATION</scope>
</reference>
<dbReference type="HOGENOM" id="CLU_007107_0_0_1"/>
<evidence type="ECO:0000313" key="11">
    <source>
        <dbReference type="Ensembl" id="ENSLACP00000013581.1"/>
    </source>
</evidence>
<reference evidence="11" key="3">
    <citation type="submission" date="2025-09" db="UniProtKB">
        <authorList>
            <consortium name="Ensembl"/>
        </authorList>
    </citation>
    <scope>IDENTIFICATION</scope>
</reference>
<evidence type="ECO:0000256" key="6">
    <source>
        <dbReference type="ARBA" id="ARBA00023176"/>
    </source>
</evidence>
<dbReference type="GO" id="GO:0048268">
    <property type="term" value="P:clathrin coat assembly"/>
    <property type="evidence" value="ECO:0007669"/>
    <property type="project" value="TreeGrafter"/>
</dbReference>
<comment type="similarity">
    <text evidence="2">Belongs to the FCHO family.</text>
</comment>
<feature type="region of interest" description="Disordered" evidence="8">
    <location>
        <begin position="392"/>
        <end position="421"/>
    </location>
</feature>
<dbReference type="FunFam" id="1.20.1270.60:FF:000016">
    <property type="entry name" value="FCH domain only protein 2"/>
    <property type="match status" value="1"/>
</dbReference>
<dbReference type="InterPro" id="IPR054713">
    <property type="entry name" value="GMIP/FCHO2-like_FCH"/>
</dbReference>
<evidence type="ECO:0000256" key="4">
    <source>
        <dbReference type="ARBA" id="ARBA00023054"/>
    </source>
</evidence>
<dbReference type="STRING" id="7897.ENSLACP00000013581"/>
<name>H3AVB0_LATCH</name>
<feature type="domain" description="MHD" evidence="9">
    <location>
        <begin position="637"/>
        <end position="905"/>
    </location>
</feature>
<keyword evidence="5" id="KW-0472">Membrane</keyword>
<keyword evidence="4 7" id="KW-0175">Coiled coil</keyword>
<dbReference type="OMA" id="TDSAVMD"/>
<dbReference type="EMBL" id="AFYH01129248">
    <property type="status" value="NOT_ANNOTATED_CDS"/>
    <property type="molecule type" value="Genomic_DNA"/>
</dbReference>
<evidence type="ECO:0000256" key="5">
    <source>
        <dbReference type="ARBA" id="ARBA00023136"/>
    </source>
</evidence>
<evidence type="ECO:0000256" key="8">
    <source>
        <dbReference type="SAM" id="MobiDB-lite"/>
    </source>
</evidence>
<dbReference type="GO" id="GO:0005905">
    <property type="term" value="C:clathrin-coated pit"/>
    <property type="evidence" value="ECO:0007669"/>
    <property type="project" value="UniProtKB-SubCell"/>
</dbReference>
<feature type="domain" description="F-BAR" evidence="10">
    <location>
        <begin position="1"/>
        <end position="248"/>
    </location>
</feature>
<dbReference type="InterPro" id="IPR001060">
    <property type="entry name" value="FCH_dom"/>
</dbReference>
<dbReference type="EMBL" id="AFYH01129243">
    <property type="status" value="NOT_ANNOTATED_CDS"/>
    <property type="molecule type" value="Genomic_DNA"/>
</dbReference>